<reference evidence="2 3" key="1">
    <citation type="submission" date="2018-08" db="EMBL/GenBank/DDBJ databases">
        <title>Genomic investigation of the strawberry pathogen Phytophthora fragariae indicates pathogenicity is determined by transcriptional variation in three key races.</title>
        <authorList>
            <person name="Adams T.M."/>
            <person name="Armitage A.D."/>
            <person name="Sobczyk M.K."/>
            <person name="Bates H.J."/>
            <person name="Dunwell J.M."/>
            <person name="Nellist C.F."/>
            <person name="Harrison R.J."/>
        </authorList>
    </citation>
    <scope>NUCLEOTIDE SEQUENCE [LARGE SCALE GENOMIC DNA]</scope>
    <source>
        <strain evidence="2 3">SCRP333</strain>
    </source>
</reference>
<dbReference type="EMBL" id="QXFT01011568">
    <property type="protein sequence ID" value="KAE9260133.1"/>
    <property type="molecule type" value="Genomic_DNA"/>
</dbReference>
<feature type="compositionally biased region" description="Acidic residues" evidence="1">
    <location>
        <begin position="17"/>
        <end position="26"/>
    </location>
</feature>
<gene>
    <name evidence="2" type="ORF">PR003_g34498</name>
</gene>
<evidence type="ECO:0000313" key="2">
    <source>
        <dbReference type="EMBL" id="KAE9260133.1"/>
    </source>
</evidence>
<protein>
    <submittedName>
        <fullName evidence="2">Uncharacterized protein</fullName>
    </submittedName>
</protein>
<evidence type="ECO:0000313" key="3">
    <source>
        <dbReference type="Proteomes" id="UP000434957"/>
    </source>
</evidence>
<proteinExistence type="predicted"/>
<feature type="region of interest" description="Disordered" evidence="1">
    <location>
        <begin position="62"/>
        <end position="93"/>
    </location>
</feature>
<feature type="non-terminal residue" evidence="2">
    <location>
        <position position="192"/>
    </location>
</feature>
<dbReference type="AlphaFoldDB" id="A0A6A4APY1"/>
<evidence type="ECO:0000256" key="1">
    <source>
        <dbReference type="SAM" id="MobiDB-lite"/>
    </source>
</evidence>
<feature type="region of interest" description="Disordered" evidence="1">
    <location>
        <begin position="1"/>
        <end position="38"/>
    </location>
</feature>
<name>A0A6A4APY1_9STRA</name>
<organism evidence="2 3">
    <name type="scientific">Phytophthora rubi</name>
    <dbReference type="NCBI Taxonomy" id="129364"/>
    <lineage>
        <taxon>Eukaryota</taxon>
        <taxon>Sar</taxon>
        <taxon>Stramenopiles</taxon>
        <taxon>Oomycota</taxon>
        <taxon>Peronosporomycetes</taxon>
        <taxon>Peronosporales</taxon>
        <taxon>Peronosporaceae</taxon>
        <taxon>Phytophthora</taxon>
    </lineage>
</organism>
<feature type="compositionally biased region" description="Acidic residues" evidence="1">
    <location>
        <begin position="63"/>
        <end position="72"/>
    </location>
</feature>
<sequence>MAKTYALLLSDDKIPDADADADGDGAEDGKKVSESDKEECDCCCVGKDACTCSCTCKCHVESSDEEEEDAQEEATKAAKSDEKASRISDKFPVMPTDPFARRLAKAAAEPKVTLREVEAEVESFLEAQSPRDNEPRTAKEVLQVLWSLENHLSNKFSIKPNSVSWAGRRSVLELLPDLLDSAEDNMHDDETS</sequence>
<accession>A0A6A4APY1</accession>
<feature type="compositionally biased region" description="Basic and acidic residues" evidence="1">
    <location>
        <begin position="73"/>
        <end position="89"/>
    </location>
</feature>
<comment type="caution">
    <text evidence="2">The sequence shown here is derived from an EMBL/GenBank/DDBJ whole genome shotgun (WGS) entry which is preliminary data.</text>
</comment>
<keyword evidence="3" id="KW-1185">Reference proteome</keyword>
<dbReference type="Proteomes" id="UP000434957">
    <property type="component" value="Unassembled WGS sequence"/>
</dbReference>